<evidence type="ECO:0000256" key="3">
    <source>
        <dbReference type="ARBA" id="ARBA00022692"/>
    </source>
</evidence>
<dbReference type="Proteomes" id="UP001249851">
    <property type="component" value="Unassembled WGS sequence"/>
</dbReference>
<dbReference type="GO" id="GO:0030322">
    <property type="term" value="P:stabilization of membrane potential"/>
    <property type="evidence" value="ECO:0007669"/>
    <property type="project" value="TreeGrafter"/>
</dbReference>
<keyword evidence="2 8" id="KW-0813">Transport</keyword>
<dbReference type="InterPro" id="IPR003280">
    <property type="entry name" value="2pore_dom_K_chnl"/>
</dbReference>
<name>A0AAD9QPI7_ACRCE</name>
<gene>
    <name evidence="12" type="ORF">P5673_011767</name>
</gene>
<evidence type="ECO:0000256" key="7">
    <source>
        <dbReference type="ARBA" id="ARBA00023303"/>
    </source>
</evidence>
<evidence type="ECO:0000313" key="12">
    <source>
        <dbReference type="EMBL" id="KAK2565047.1"/>
    </source>
</evidence>
<evidence type="ECO:0000256" key="8">
    <source>
        <dbReference type="RuleBase" id="RU003857"/>
    </source>
</evidence>
<sequence>MQGTRLKLLIVFLSWILFIIIGAFIFQAIEGSNDNATGNSEVKLLEEIKKNVTATFNMTESEFDNFVLQIQSAASSSEKGNEWTFTNAMSFIVQLLTTIGYGNITPVTTAGRIICIFYALIGIPLNIMLLQLVGQVVLRGQQILVSKVEKDLLKREGEPKFVNEKCTLLGLLLLLTLLLVCTGIQVSLDNWTFLDGIYCYFITFATVGFGDLIPGNSQGPKKPGLVLLRILLIVLGLVAMSNVLNAILSCEDSAKWLTRLRGRCSGETTDSVEEEEKGNNIEMTDQASS</sequence>
<reference evidence="12" key="2">
    <citation type="journal article" date="2023" name="Science">
        <title>Genomic signatures of disease resistance in endangered staghorn corals.</title>
        <authorList>
            <person name="Vollmer S.V."/>
            <person name="Selwyn J.D."/>
            <person name="Despard B.A."/>
            <person name="Roesel C.L."/>
        </authorList>
    </citation>
    <scope>NUCLEOTIDE SEQUENCE</scope>
    <source>
        <strain evidence="12">K2</strain>
    </source>
</reference>
<evidence type="ECO:0000259" key="11">
    <source>
        <dbReference type="Pfam" id="PF07885"/>
    </source>
</evidence>
<evidence type="ECO:0000256" key="9">
    <source>
        <dbReference type="SAM" id="MobiDB-lite"/>
    </source>
</evidence>
<dbReference type="GO" id="GO:0005886">
    <property type="term" value="C:plasma membrane"/>
    <property type="evidence" value="ECO:0007669"/>
    <property type="project" value="TreeGrafter"/>
</dbReference>
<feature type="transmembrane region" description="Helical" evidence="10">
    <location>
        <begin position="110"/>
        <end position="133"/>
    </location>
</feature>
<organism evidence="12 13">
    <name type="scientific">Acropora cervicornis</name>
    <name type="common">Staghorn coral</name>
    <dbReference type="NCBI Taxonomy" id="6130"/>
    <lineage>
        <taxon>Eukaryota</taxon>
        <taxon>Metazoa</taxon>
        <taxon>Cnidaria</taxon>
        <taxon>Anthozoa</taxon>
        <taxon>Hexacorallia</taxon>
        <taxon>Scleractinia</taxon>
        <taxon>Astrocoeniina</taxon>
        <taxon>Acroporidae</taxon>
        <taxon>Acropora</taxon>
    </lineage>
</organism>
<feature type="transmembrane region" description="Helical" evidence="10">
    <location>
        <begin position="85"/>
        <end position="104"/>
    </location>
</feature>
<evidence type="ECO:0000256" key="5">
    <source>
        <dbReference type="ARBA" id="ARBA00023065"/>
    </source>
</evidence>
<dbReference type="SUPFAM" id="SSF81324">
    <property type="entry name" value="Voltage-gated potassium channels"/>
    <property type="match status" value="2"/>
</dbReference>
<dbReference type="Gene3D" id="1.10.287.70">
    <property type="match status" value="1"/>
</dbReference>
<dbReference type="AlphaFoldDB" id="A0AAD9QPI7"/>
<evidence type="ECO:0000313" key="13">
    <source>
        <dbReference type="Proteomes" id="UP001249851"/>
    </source>
</evidence>
<evidence type="ECO:0000256" key="4">
    <source>
        <dbReference type="ARBA" id="ARBA00022989"/>
    </source>
</evidence>
<keyword evidence="13" id="KW-1185">Reference proteome</keyword>
<comment type="subcellular location">
    <subcellularLocation>
        <location evidence="1">Membrane</location>
        <topology evidence="1">Multi-pass membrane protein</topology>
    </subcellularLocation>
</comment>
<dbReference type="PRINTS" id="PR01333">
    <property type="entry name" value="2POREKCHANEL"/>
</dbReference>
<keyword evidence="5 8" id="KW-0406">Ion transport</keyword>
<feature type="transmembrane region" description="Helical" evidence="10">
    <location>
        <begin position="226"/>
        <end position="248"/>
    </location>
</feature>
<dbReference type="PANTHER" id="PTHR11003:SF345">
    <property type="entry name" value="TWIK FAMILY OF POTASSIUM CHANNELS PROTEIN 18"/>
    <property type="match status" value="1"/>
</dbReference>
<comment type="caution">
    <text evidence="12">The sequence shown here is derived from an EMBL/GenBank/DDBJ whole genome shotgun (WGS) entry which is preliminary data.</text>
</comment>
<feature type="domain" description="Potassium channel" evidence="11">
    <location>
        <begin position="173"/>
        <end position="247"/>
    </location>
</feature>
<evidence type="ECO:0000256" key="2">
    <source>
        <dbReference type="ARBA" id="ARBA00022448"/>
    </source>
</evidence>
<keyword evidence="6 10" id="KW-0472">Membrane</keyword>
<reference evidence="12" key="1">
    <citation type="journal article" date="2023" name="G3 (Bethesda)">
        <title>Whole genome assembly and annotation of the endangered Caribbean coral Acropora cervicornis.</title>
        <authorList>
            <person name="Selwyn J.D."/>
            <person name="Vollmer S.V."/>
        </authorList>
    </citation>
    <scope>NUCLEOTIDE SEQUENCE</scope>
    <source>
        <strain evidence="12">K2</strain>
    </source>
</reference>
<proteinExistence type="inferred from homology"/>
<evidence type="ECO:0000256" key="1">
    <source>
        <dbReference type="ARBA" id="ARBA00004141"/>
    </source>
</evidence>
<keyword evidence="4 10" id="KW-1133">Transmembrane helix</keyword>
<comment type="similarity">
    <text evidence="8">Belongs to the two pore domain potassium channel (TC 1.A.1.8) family.</text>
</comment>
<feature type="transmembrane region" description="Helical" evidence="10">
    <location>
        <begin position="168"/>
        <end position="187"/>
    </location>
</feature>
<accession>A0AAD9QPI7</accession>
<dbReference type="Pfam" id="PF07885">
    <property type="entry name" value="Ion_trans_2"/>
    <property type="match status" value="2"/>
</dbReference>
<dbReference type="EMBL" id="JARQWQ010000021">
    <property type="protein sequence ID" value="KAK2565047.1"/>
    <property type="molecule type" value="Genomic_DNA"/>
</dbReference>
<feature type="transmembrane region" description="Helical" evidence="10">
    <location>
        <begin position="6"/>
        <end position="26"/>
    </location>
</feature>
<dbReference type="GO" id="GO:0015271">
    <property type="term" value="F:outward rectifier potassium channel activity"/>
    <property type="evidence" value="ECO:0007669"/>
    <property type="project" value="TreeGrafter"/>
</dbReference>
<feature type="domain" description="Potassium channel" evidence="11">
    <location>
        <begin position="76"/>
        <end position="137"/>
    </location>
</feature>
<keyword evidence="3 8" id="KW-0812">Transmembrane</keyword>
<keyword evidence="7 8" id="KW-0407">Ion channel</keyword>
<dbReference type="InterPro" id="IPR013099">
    <property type="entry name" value="K_chnl_dom"/>
</dbReference>
<feature type="region of interest" description="Disordered" evidence="9">
    <location>
        <begin position="268"/>
        <end position="289"/>
    </location>
</feature>
<protein>
    <submittedName>
        <fullName evidence="12">Two pore potassium channel protein sup-9</fullName>
    </submittedName>
</protein>
<dbReference type="GO" id="GO:0022841">
    <property type="term" value="F:potassium ion leak channel activity"/>
    <property type="evidence" value="ECO:0007669"/>
    <property type="project" value="TreeGrafter"/>
</dbReference>
<evidence type="ECO:0000256" key="10">
    <source>
        <dbReference type="SAM" id="Phobius"/>
    </source>
</evidence>
<feature type="transmembrane region" description="Helical" evidence="10">
    <location>
        <begin position="193"/>
        <end position="214"/>
    </location>
</feature>
<evidence type="ECO:0000256" key="6">
    <source>
        <dbReference type="ARBA" id="ARBA00023136"/>
    </source>
</evidence>
<dbReference type="PANTHER" id="PTHR11003">
    <property type="entry name" value="POTASSIUM CHANNEL, SUBFAMILY K"/>
    <property type="match status" value="1"/>
</dbReference>